<dbReference type="Pfam" id="PF13472">
    <property type="entry name" value="Lipase_GDSL_2"/>
    <property type="match status" value="1"/>
</dbReference>
<dbReference type="PANTHER" id="PTHR30383">
    <property type="entry name" value="THIOESTERASE 1/PROTEASE 1/LYSOPHOSPHOLIPASE L1"/>
    <property type="match status" value="1"/>
</dbReference>
<dbReference type="EC" id="3.1.1.2" evidence="2"/>
<evidence type="ECO:0000259" key="1">
    <source>
        <dbReference type="Pfam" id="PF13472"/>
    </source>
</evidence>
<evidence type="ECO:0000313" key="2">
    <source>
        <dbReference type="EMBL" id="OIQ51820.1"/>
    </source>
</evidence>
<feature type="domain" description="SGNH hydrolase-type esterase" evidence="1">
    <location>
        <begin position="9"/>
        <end position="169"/>
    </location>
</feature>
<dbReference type="SUPFAM" id="SSF52266">
    <property type="entry name" value="SGNH hydrolase"/>
    <property type="match status" value="1"/>
</dbReference>
<dbReference type="InterPro" id="IPR036514">
    <property type="entry name" value="SGNH_hydro_sf"/>
</dbReference>
<keyword evidence="3" id="KW-1185">Reference proteome</keyword>
<name>A0A1J5N126_9BACT</name>
<gene>
    <name evidence="2" type="ORF">BerOc1_00282</name>
</gene>
<dbReference type="InterPro" id="IPR051532">
    <property type="entry name" value="Ester_Hydrolysis_Enzymes"/>
</dbReference>
<dbReference type="PANTHER" id="PTHR30383:SF5">
    <property type="entry name" value="SGNH HYDROLASE-TYPE ESTERASE DOMAIN-CONTAINING PROTEIN"/>
    <property type="match status" value="1"/>
</dbReference>
<proteinExistence type="predicted"/>
<dbReference type="Proteomes" id="UP000181901">
    <property type="component" value="Unassembled WGS sequence"/>
</dbReference>
<protein>
    <submittedName>
        <fullName evidence="2">Arylesterase</fullName>
        <ecNumber evidence="2">3.1.1.2</ecNumber>
    </submittedName>
</protein>
<dbReference type="EMBL" id="LKAQ01000001">
    <property type="protein sequence ID" value="OIQ51820.1"/>
    <property type="molecule type" value="Genomic_DNA"/>
</dbReference>
<dbReference type="InterPro" id="IPR013830">
    <property type="entry name" value="SGNH_hydro"/>
</dbReference>
<evidence type="ECO:0000313" key="3">
    <source>
        <dbReference type="Proteomes" id="UP000181901"/>
    </source>
</evidence>
<keyword evidence="2" id="KW-0378">Hydrolase</keyword>
<reference evidence="2 3" key="1">
    <citation type="submission" date="2015-09" db="EMBL/GenBank/DDBJ databases">
        <title>Genome of Desulfovibrio dechloracetivorans BerOc1, a mercury methylating strain isolated from highly hydrocarbons and metals contaminated coastal sediments.</title>
        <authorList>
            <person name="Goni Urriza M."/>
            <person name="Gassie C."/>
            <person name="Bouchez O."/>
            <person name="Klopp C."/>
            <person name="Ranchou-Peyruse A."/>
            <person name="Remy G."/>
        </authorList>
    </citation>
    <scope>NUCLEOTIDE SEQUENCE [LARGE SCALE GENOMIC DNA]</scope>
    <source>
        <strain evidence="2 3">BerOc1</strain>
    </source>
</reference>
<dbReference type="RefSeq" id="WP_071543936.1">
    <property type="nucleotide sequence ID" value="NZ_LKAQ01000001.1"/>
</dbReference>
<organism evidence="2 3">
    <name type="scientific">Pseudodesulfovibrio hydrargyri</name>
    <dbReference type="NCBI Taxonomy" id="2125990"/>
    <lineage>
        <taxon>Bacteria</taxon>
        <taxon>Pseudomonadati</taxon>
        <taxon>Thermodesulfobacteriota</taxon>
        <taxon>Desulfovibrionia</taxon>
        <taxon>Desulfovibrionales</taxon>
        <taxon>Desulfovibrionaceae</taxon>
    </lineage>
</organism>
<dbReference type="CDD" id="cd01822">
    <property type="entry name" value="Lysophospholipase_L1_like"/>
    <property type="match status" value="1"/>
</dbReference>
<sequence length="188" mass="20295">MSETLRIACFGDSLTEGYGLARQEALPAILQRELYERGVNAHCLNFGVSGDTSEDGLDRLDDILEAEPDRVILAFGANDCFLDEPVDEVAARLSALIEAFRDRDIPVLLVGVNAGLNPDPSYRTRFEAIFPALAERYGLPLFPDLLAPYQGDPSLTLLDGLHPNEAGVEAMGHALLPMAEALARGVTA</sequence>
<accession>A0A1J5N126</accession>
<dbReference type="OrthoDB" id="9786188at2"/>
<dbReference type="GO" id="GO:0004622">
    <property type="term" value="F:phosphatidylcholine lysophospholipase activity"/>
    <property type="evidence" value="ECO:0007669"/>
    <property type="project" value="TreeGrafter"/>
</dbReference>
<comment type="caution">
    <text evidence="2">The sequence shown here is derived from an EMBL/GenBank/DDBJ whole genome shotgun (WGS) entry which is preliminary data.</text>
</comment>
<dbReference type="Gene3D" id="3.40.50.1110">
    <property type="entry name" value="SGNH hydrolase"/>
    <property type="match status" value="1"/>
</dbReference>
<dbReference type="AlphaFoldDB" id="A0A1J5N126"/>
<dbReference type="GO" id="GO:0004064">
    <property type="term" value="F:arylesterase activity"/>
    <property type="evidence" value="ECO:0007669"/>
    <property type="project" value="UniProtKB-EC"/>
</dbReference>